<dbReference type="AlphaFoldDB" id="A0A5M6CIK0"/>
<dbReference type="InterPro" id="IPR050177">
    <property type="entry name" value="Lipid_A_modif_metabolic_enz"/>
</dbReference>
<dbReference type="Gene3D" id="3.40.50.720">
    <property type="entry name" value="NAD(P)-binding Rossmann-like Domain"/>
    <property type="match status" value="1"/>
</dbReference>
<comment type="caution">
    <text evidence="2">The sequence shown here is derived from an EMBL/GenBank/DDBJ whole genome shotgun (WGS) entry which is preliminary data.</text>
</comment>
<protein>
    <submittedName>
        <fullName evidence="2">NAD-dependent epimerase/dehydratase family protein</fullName>
    </submittedName>
</protein>
<dbReference type="PANTHER" id="PTHR43245">
    <property type="entry name" value="BIFUNCTIONAL POLYMYXIN RESISTANCE PROTEIN ARNA"/>
    <property type="match status" value="1"/>
</dbReference>
<dbReference type="InterPro" id="IPR036291">
    <property type="entry name" value="NAD(P)-bd_dom_sf"/>
</dbReference>
<dbReference type="EMBL" id="VWSH01000003">
    <property type="protein sequence ID" value="KAA5533782.1"/>
    <property type="molecule type" value="Genomic_DNA"/>
</dbReference>
<dbReference type="InterPro" id="IPR001509">
    <property type="entry name" value="Epimerase_deHydtase"/>
</dbReference>
<dbReference type="SUPFAM" id="SSF51735">
    <property type="entry name" value="NAD(P)-binding Rossmann-fold domains"/>
    <property type="match status" value="1"/>
</dbReference>
<sequence>MTNLIVTGSNGFVGINLCPYLQVQGFNIFPLNLRQIDWAANVNMQADAIIHLAGKAHDLSNTSHADEYFKINTDLTIALFDIFLKSNARDFIYFSSVKAAADTVTDVLKENDNPSPVTPYGQSKLKAEKYLLSQKLPEGKRLFILRPCMIHGPGNKGNLNLLYKFVSRGIPYPLAAFQNRRSFLSIDNLCYVIDSILKDENIPSGIYNLADDDALSTNEVVSIIATTLHKKPRLWSISASLLNGVAKVGDVLKLPLNKERLKKLTENYIVSNQKIKDALNIKALPVSSKDGLKKTIQSFLSK</sequence>
<name>A0A5M6CIK0_9BACT</name>
<gene>
    <name evidence="2" type="ORF">F0919_14720</name>
</gene>
<evidence type="ECO:0000259" key="1">
    <source>
        <dbReference type="Pfam" id="PF01370"/>
    </source>
</evidence>
<evidence type="ECO:0000313" key="2">
    <source>
        <dbReference type="EMBL" id="KAA5533782.1"/>
    </source>
</evidence>
<reference evidence="2 3" key="1">
    <citation type="submission" date="2019-09" db="EMBL/GenBank/DDBJ databases">
        <title>Genome sequence and assembly of Taibaiella sp.</title>
        <authorList>
            <person name="Chhetri G."/>
        </authorList>
    </citation>
    <scope>NUCLEOTIDE SEQUENCE [LARGE SCALE GENOMIC DNA]</scope>
    <source>
        <strain evidence="2 3">KVB11</strain>
    </source>
</reference>
<dbReference type="Proteomes" id="UP000323632">
    <property type="component" value="Unassembled WGS sequence"/>
</dbReference>
<feature type="domain" description="NAD-dependent epimerase/dehydratase" evidence="1">
    <location>
        <begin position="5"/>
        <end position="210"/>
    </location>
</feature>
<dbReference type="RefSeq" id="WP_150033528.1">
    <property type="nucleotide sequence ID" value="NZ_VWSH01000003.1"/>
</dbReference>
<keyword evidence="3" id="KW-1185">Reference proteome</keyword>
<organism evidence="2 3">
    <name type="scientific">Taibaiella lutea</name>
    <dbReference type="NCBI Taxonomy" id="2608001"/>
    <lineage>
        <taxon>Bacteria</taxon>
        <taxon>Pseudomonadati</taxon>
        <taxon>Bacteroidota</taxon>
        <taxon>Chitinophagia</taxon>
        <taxon>Chitinophagales</taxon>
        <taxon>Chitinophagaceae</taxon>
        <taxon>Taibaiella</taxon>
    </lineage>
</organism>
<proteinExistence type="predicted"/>
<dbReference type="Pfam" id="PF01370">
    <property type="entry name" value="Epimerase"/>
    <property type="match status" value="1"/>
</dbReference>
<accession>A0A5M6CIK0</accession>
<evidence type="ECO:0000313" key="3">
    <source>
        <dbReference type="Proteomes" id="UP000323632"/>
    </source>
</evidence>